<dbReference type="OrthoDB" id="9802672at2"/>
<dbReference type="Pfam" id="PF02132">
    <property type="entry name" value="RecR_ZnF"/>
    <property type="match status" value="1"/>
</dbReference>
<dbReference type="InterPro" id="IPR006171">
    <property type="entry name" value="TOPRIM_dom"/>
</dbReference>
<keyword evidence="5 7" id="KW-0233">DNA recombination</keyword>
<dbReference type="GO" id="GO:0008270">
    <property type="term" value="F:zinc ion binding"/>
    <property type="evidence" value="ECO:0007669"/>
    <property type="project" value="UniProtKB-KW"/>
</dbReference>
<gene>
    <name evidence="7" type="primary">recR</name>
    <name evidence="9" type="ordered locus">Srot_1194</name>
</gene>
<evidence type="ECO:0000256" key="3">
    <source>
        <dbReference type="ARBA" id="ARBA00022771"/>
    </source>
</evidence>
<protein>
    <recommendedName>
        <fullName evidence="7">Recombination protein RecR</fullName>
    </recommendedName>
</protein>
<dbReference type="RefSeq" id="WP_013138121.1">
    <property type="nucleotide sequence ID" value="NC_014168.1"/>
</dbReference>
<proteinExistence type="inferred from homology"/>
<feature type="zinc finger region" description="C4-type" evidence="7">
    <location>
        <begin position="56"/>
        <end position="71"/>
    </location>
</feature>
<dbReference type="Gene3D" id="1.10.8.420">
    <property type="entry name" value="RecR Domain 1"/>
    <property type="match status" value="1"/>
</dbReference>
<dbReference type="AlphaFoldDB" id="D6ZFE1"/>
<dbReference type="GO" id="GO:0006310">
    <property type="term" value="P:DNA recombination"/>
    <property type="evidence" value="ECO:0007669"/>
    <property type="project" value="UniProtKB-UniRule"/>
</dbReference>
<dbReference type="InterPro" id="IPR034137">
    <property type="entry name" value="TOPRIM_RecR"/>
</dbReference>
<organism evidence="9 10">
    <name type="scientific">Segniliparus rotundus (strain ATCC BAA-972 / CDC 1076 / CIP 108378 / DSM 44985 / JCM 13578)</name>
    <dbReference type="NCBI Taxonomy" id="640132"/>
    <lineage>
        <taxon>Bacteria</taxon>
        <taxon>Bacillati</taxon>
        <taxon>Actinomycetota</taxon>
        <taxon>Actinomycetes</taxon>
        <taxon>Mycobacteriales</taxon>
        <taxon>Segniliparaceae</taxon>
        <taxon>Segniliparus</taxon>
    </lineage>
</organism>
<evidence type="ECO:0000256" key="1">
    <source>
        <dbReference type="ARBA" id="ARBA00022723"/>
    </source>
</evidence>
<dbReference type="NCBIfam" id="TIGR00615">
    <property type="entry name" value="recR"/>
    <property type="match status" value="1"/>
</dbReference>
<evidence type="ECO:0000259" key="8">
    <source>
        <dbReference type="PROSITE" id="PS50880"/>
    </source>
</evidence>
<keyword evidence="2 7" id="KW-0227">DNA damage</keyword>
<dbReference type="Gene3D" id="6.10.250.240">
    <property type="match status" value="1"/>
</dbReference>
<dbReference type="Pfam" id="PF21176">
    <property type="entry name" value="RecR_HhH"/>
    <property type="match status" value="1"/>
</dbReference>
<evidence type="ECO:0000256" key="6">
    <source>
        <dbReference type="ARBA" id="ARBA00023204"/>
    </source>
</evidence>
<dbReference type="GO" id="GO:0006281">
    <property type="term" value="P:DNA repair"/>
    <property type="evidence" value="ECO:0007669"/>
    <property type="project" value="UniProtKB-UniRule"/>
</dbReference>
<dbReference type="PANTHER" id="PTHR30446">
    <property type="entry name" value="RECOMBINATION PROTEIN RECR"/>
    <property type="match status" value="1"/>
</dbReference>
<name>D6ZFE1_SEGRD</name>
<dbReference type="Gene3D" id="3.40.1360.10">
    <property type="match status" value="1"/>
</dbReference>
<dbReference type="STRING" id="640132.Srot_1194"/>
<dbReference type="PROSITE" id="PS50880">
    <property type="entry name" value="TOPRIM"/>
    <property type="match status" value="1"/>
</dbReference>
<dbReference type="EMBL" id="CP001958">
    <property type="protein sequence ID" value="ADG97665.1"/>
    <property type="molecule type" value="Genomic_DNA"/>
</dbReference>
<evidence type="ECO:0000256" key="4">
    <source>
        <dbReference type="ARBA" id="ARBA00022833"/>
    </source>
</evidence>
<sequence length="212" mass="22778">MFEGPVQDLIDELSRLPGVGPKGAQRIAFHLVGSPKPEIDRLVSALAKIRDGVRFCDICGNIAADVTCRVCADARRDLTRICVVSQPKDVAAIERTREFHGRYHVLGGALNPLAGIGPDRLRVKELLTRLGASADGVTVTEIIIATDPNTEGEATATYLARMLANFPDLEVTRLASGLPMGGDLEFADEMTLGRALAGRRALTEGHTAHTRK</sequence>
<evidence type="ECO:0000256" key="7">
    <source>
        <dbReference type="HAMAP-Rule" id="MF_00017"/>
    </source>
</evidence>
<dbReference type="InterPro" id="IPR023627">
    <property type="entry name" value="Rcmb_RecR"/>
</dbReference>
<reference evidence="9 10" key="1">
    <citation type="journal article" date="2010" name="Stand. Genomic Sci.">
        <title>Complete genome sequence of Segniliparus rotundus type strain (CDC 1076).</title>
        <authorList>
            <person name="Sikorski J."/>
            <person name="Lapidus A."/>
            <person name="Copeland A."/>
            <person name="Misra M."/>
            <person name="Glavina Del Rio T."/>
            <person name="Nolan M."/>
            <person name="Lucas S."/>
            <person name="Chen F."/>
            <person name="Tice H."/>
            <person name="Cheng J.F."/>
            <person name="Jando M."/>
            <person name="Schneider S."/>
            <person name="Bruce D."/>
            <person name="Goodwin L."/>
            <person name="Pitluck S."/>
            <person name="Liolios K."/>
            <person name="Mikhailova N."/>
            <person name="Pati A."/>
            <person name="Ivanova N."/>
            <person name="Mavromatis K."/>
            <person name="Chen A."/>
            <person name="Palaniappan K."/>
            <person name="Chertkov O."/>
            <person name="Land M."/>
            <person name="Hauser L."/>
            <person name="Chang Y.J."/>
            <person name="Jeffries C.D."/>
            <person name="Brettin T."/>
            <person name="Detter J.C."/>
            <person name="Han C."/>
            <person name="Rohde M."/>
            <person name="Goker M."/>
            <person name="Bristow J."/>
            <person name="Eisen J.A."/>
            <person name="Markowitz V."/>
            <person name="Hugenholtz P."/>
            <person name="Kyrpides N.C."/>
            <person name="Klenk H.P."/>
        </authorList>
    </citation>
    <scope>NUCLEOTIDE SEQUENCE [LARGE SCALE GENOMIC DNA]</scope>
    <source>
        <strain evidence="10">ATCC BAA-972 / CDC 1076 / CIP 108378 / DSM 44985 / JCM 13578</strain>
    </source>
</reference>
<keyword evidence="3 7" id="KW-0863">Zinc-finger</keyword>
<keyword evidence="10" id="KW-1185">Reference proteome</keyword>
<dbReference type="HAMAP" id="MF_00017">
    <property type="entry name" value="RecR"/>
    <property type="match status" value="1"/>
</dbReference>
<evidence type="ECO:0000256" key="5">
    <source>
        <dbReference type="ARBA" id="ARBA00023172"/>
    </source>
</evidence>
<dbReference type="InterPro" id="IPR015967">
    <property type="entry name" value="Rcmb_RecR_Znf"/>
</dbReference>
<evidence type="ECO:0000313" key="10">
    <source>
        <dbReference type="Proteomes" id="UP000002247"/>
    </source>
</evidence>
<keyword evidence="1 7" id="KW-0479">Metal-binding</keyword>
<dbReference type="Pfam" id="PF13662">
    <property type="entry name" value="Toprim_4"/>
    <property type="match status" value="1"/>
</dbReference>
<dbReference type="Pfam" id="PF21175">
    <property type="entry name" value="RecR_C"/>
    <property type="match status" value="1"/>
</dbReference>
<dbReference type="PROSITE" id="PS01300">
    <property type="entry name" value="RECR"/>
    <property type="match status" value="1"/>
</dbReference>
<keyword evidence="4 7" id="KW-0862">Zinc</keyword>
<keyword evidence="6 7" id="KW-0234">DNA repair</keyword>
<dbReference type="eggNOG" id="COG0353">
    <property type="taxonomic scope" value="Bacteria"/>
</dbReference>
<dbReference type="InterPro" id="IPR000093">
    <property type="entry name" value="DNA_Rcmb_RecR"/>
</dbReference>
<comment type="similarity">
    <text evidence="7">Belongs to the RecR family.</text>
</comment>
<evidence type="ECO:0000256" key="2">
    <source>
        <dbReference type="ARBA" id="ARBA00022763"/>
    </source>
</evidence>
<dbReference type="HOGENOM" id="CLU_060739_1_0_11"/>
<dbReference type="CDD" id="cd01025">
    <property type="entry name" value="TOPRIM_recR"/>
    <property type="match status" value="1"/>
</dbReference>
<accession>D6ZFE1</accession>
<dbReference type="SMART" id="SM00493">
    <property type="entry name" value="TOPRIM"/>
    <property type="match status" value="1"/>
</dbReference>
<dbReference type="PANTHER" id="PTHR30446:SF0">
    <property type="entry name" value="RECOMBINATION PROTEIN RECR"/>
    <property type="match status" value="1"/>
</dbReference>
<comment type="function">
    <text evidence="7">May play a role in DNA repair. It seems to be involved in an RecBC-independent recombinational process of DNA repair. It may act with RecF and RecO.</text>
</comment>
<dbReference type="KEGG" id="srt:Srot_1194"/>
<dbReference type="SUPFAM" id="SSF111304">
    <property type="entry name" value="Recombination protein RecR"/>
    <property type="match status" value="1"/>
</dbReference>
<evidence type="ECO:0000313" key="9">
    <source>
        <dbReference type="EMBL" id="ADG97665.1"/>
    </source>
</evidence>
<dbReference type="Proteomes" id="UP000002247">
    <property type="component" value="Chromosome"/>
</dbReference>
<feature type="domain" description="Toprim" evidence="8">
    <location>
        <begin position="79"/>
        <end position="179"/>
    </location>
</feature>
<dbReference type="GO" id="GO:0003677">
    <property type="term" value="F:DNA binding"/>
    <property type="evidence" value="ECO:0007669"/>
    <property type="project" value="UniProtKB-UniRule"/>
</dbReference>